<dbReference type="RefSeq" id="WP_008629553.1">
    <property type="nucleotide sequence ID" value="NZ_AMZY02000014.1"/>
</dbReference>
<reference evidence="3" key="1">
    <citation type="submission" date="2013-01" db="EMBL/GenBank/DDBJ databases">
        <title>Genome assembly of Mariniradius saccharolyticus AK6.</title>
        <authorList>
            <person name="Vaidya B."/>
            <person name="Khatri I."/>
            <person name="Tanuku N.R.S."/>
            <person name="Subramanian S."/>
            <person name="Pinnaka A."/>
        </authorList>
    </citation>
    <scope>NUCLEOTIDE SEQUENCE [LARGE SCALE GENOMIC DNA]</scope>
    <source>
        <strain evidence="3">AK6</strain>
    </source>
</reference>
<dbReference type="SUPFAM" id="SSF53756">
    <property type="entry name" value="UDP-Glycosyltransferase/glycogen phosphorylase"/>
    <property type="match status" value="1"/>
</dbReference>
<proteinExistence type="predicted"/>
<dbReference type="Pfam" id="PF00534">
    <property type="entry name" value="Glycos_transf_1"/>
    <property type="match status" value="1"/>
</dbReference>
<evidence type="ECO:0000313" key="3">
    <source>
        <dbReference type="EMBL" id="EMS32301.1"/>
    </source>
</evidence>
<dbReference type="STRING" id="1239962.C943_01564"/>
<sequence length="375" mass="41579">MKIRVLHCIETIASGGVEQTRLTLIRGLDKQRFEHKIICTWAGGPVAEALKNEGVELIVVGPFKHPFEIQKHRKVFQVIRSFSPHIIHGAIFEGMAMAAIGGVCGRVPVVILEETSEPVTRSMTAIWIQRLFVSLSDKIIGISPAVVKYLTEKAKLPLNKILLVNNGVQMPNNIETATVEKIRVDLGIADGDFVIGSVGRIYNDVKRFSDVLEAIKILDRKDLKFLLVGDGPDLLELRNKAIALGLERNFISVGYQENPSLFYRIMDIFCLPSAHEGFGLVAAEAMLHRLPVIASNVGGLADVVVDGITGFIIPPYSPEAISTKILMLEGDAKMRTEMGDRGWARAKKNYTSERYCKEIENLYLKLVSKKTLTRC</sequence>
<dbReference type="OrthoDB" id="7560678at2"/>
<feature type="domain" description="Glycosyltransferase subfamily 4-like N-terminal" evidence="2">
    <location>
        <begin position="15"/>
        <end position="168"/>
    </location>
</feature>
<evidence type="ECO:0000259" key="1">
    <source>
        <dbReference type="Pfam" id="PF00534"/>
    </source>
</evidence>
<dbReference type="PANTHER" id="PTHR12526">
    <property type="entry name" value="GLYCOSYLTRANSFERASE"/>
    <property type="match status" value="1"/>
</dbReference>
<evidence type="ECO:0000313" key="4">
    <source>
        <dbReference type="Proteomes" id="UP000010953"/>
    </source>
</evidence>
<keyword evidence="3" id="KW-0808">Transferase</keyword>
<dbReference type="InParanoid" id="M7Y4X7"/>
<dbReference type="Pfam" id="PF13439">
    <property type="entry name" value="Glyco_transf_4"/>
    <property type="match status" value="1"/>
</dbReference>
<dbReference type="GO" id="GO:0016757">
    <property type="term" value="F:glycosyltransferase activity"/>
    <property type="evidence" value="ECO:0007669"/>
    <property type="project" value="InterPro"/>
</dbReference>
<dbReference type="InterPro" id="IPR001296">
    <property type="entry name" value="Glyco_trans_1"/>
</dbReference>
<dbReference type="Gene3D" id="3.40.50.2000">
    <property type="entry name" value="Glycogen Phosphorylase B"/>
    <property type="match status" value="2"/>
</dbReference>
<dbReference type="AlphaFoldDB" id="M7Y4X7"/>
<keyword evidence="4" id="KW-1185">Reference proteome</keyword>
<dbReference type="PANTHER" id="PTHR12526:SF630">
    <property type="entry name" value="GLYCOSYLTRANSFERASE"/>
    <property type="match status" value="1"/>
</dbReference>
<accession>M7Y4X7</accession>
<protein>
    <submittedName>
        <fullName evidence="3">Glycosyl transferase, group 1 family protein</fullName>
    </submittedName>
</protein>
<evidence type="ECO:0000259" key="2">
    <source>
        <dbReference type="Pfam" id="PF13439"/>
    </source>
</evidence>
<dbReference type="EMBL" id="AMZY02000014">
    <property type="protein sequence ID" value="EMS32301.1"/>
    <property type="molecule type" value="Genomic_DNA"/>
</dbReference>
<organism evidence="3 4">
    <name type="scientific">Mariniradius saccharolyticus AK6</name>
    <dbReference type="NCBI Taxonomy" id="1239962"/>
    <lineage>
        <taxon>Bacteria</taxon>
        <taxon>Pseudomonadati</taxon>
        <taxon>Bacteroidota</taxon>
        <taxon>Cytophagia</taxon>
        <taxon>Cytophagales</taxon>
        <taxon>Cyclobacteriaceae</taxon>
        <taxon>Mariniradius</taxon>
    </lineage>
</organism>
<dbReference type="Proteomes" id="UP000010953">
    <property type="component" value="Unassembled WGS sequence"/>
</dbReference>
<dbReference type="eggNOG" id="COG0438">
    <property type="taxonomic scope" value="Bacteria"/>
</dbReference>
<comment type="caution">
    <text evidence="3">The sequence shown here is derived from an EMBL/GenBank/DDBJ whole genome shotgun (WGS) entry which is preliminary data.</text>
</comment>
<gene>
    <name evidence="3" type="ORF">C943_01564</name>
</gene>
<feature type="domain" description="Glycosyl transferase family 1" evidence="1">
    <location>
        <begin position="180"/>
        <end position="342"/>
    </location>
</feature>
<dbReference type="InterPro" id="IPR028098">
    <property type="entry name" value="Glyco_trans_4-like_N"/>
</dbReference>
<name>M7Y4X7_9BACT</name>